<organism>
    <name type="scientific">Ixodes scapularis</name>
    <name type="common">Black-legged tick</name>
    <name type="synonym">Deer tick</name>
    <dbReference type="NCBI Taxonomy" id="6945"/>
    <lineage>
        <taxon>Eukaryota</taxon>
        <taxon>Metazoa</taxon>
        <taxon>Ecdysozoa</taxon>
        <taxon>Arthropoda</taxon>
        <taxon>Chelicerata</taxon>
        <taxon>Arachnida</taxon>
        <taxon>Acari</taxon>
        <taxon>Parasitiformes</taxon>
        <taxon>Ixodida</taxon>
        <taxon>Ixodoidea</taxon>
        <taxon>Ixodidae</taxon>
        <taxon>Ixodinae</taxon>
        <taxon>Ixodes</taxon>
    </lineage>
</organism>
<dbReference type="PANTHER" id="PTHR10155">
    <property type="entry name" value="PHOSPHATIDYLINOSITOL 3-KINASE REGULATORY SUBUNIT"/>
    <property type="match status" value="1"/>
</dbReference>
<dbReference type="Gene3D" id="3.30.505.10">
    <property type="entry name" value="SH2 domain"/>
    <property type="match status" value="2"/>
</dbReference>
<feature type="compositionally biased region" description="Basic and acidic residues" evidence="3">
    <location>
        <begin position="287"/>
        <end position="296"/>
    </location>
</feature>
<dbReference type="InterPro" id="IPR004875">
    <property type="entry name" value="DDE_SF_endonuclease_dom"/>
</dbReference>
<dbReference type="EMBL" id="ABJB010224211">
    <property type="status" value="NOT_ANNOTATED_CDS"/>
    <property type="molecule type" value="Genomic_DNA"/>
</dbReference>
<dbReference type="Pfam" id="PF00017">
    <property type="entry name" value="SH2"/>
    <property type="match status" value="1"/>
</dbReference>
<feature type="compositionally biased region" description="Basic and acidic residues" evidence="3">
    <location>
        <begin position="109"/>
        <end position="125"/>
    </location>
</feature>
<dbReference type="GO" id="GO:0003676">
    <property type="term" value="F:nucleic acid binding"/>
    <property type="evidence" value="ECO:0007669"/>
    <property type="project" value="InterPro"/>
</dbReference>
<dbReference type="PaxDb" id="6945-B7QK86"/>
<evidence type="ECO:0000259" key="4">
    <source>
        <dbReference type="PROSITE" id="PS50001"/>
    </source>
</evidence>
<dbReference type="Proteomes" id="UP000001555">
    <property type="component" value="Unassembled WGS sequence"/>
</dbReference>
<feature type="region of interest" description="Disordered" evidence="3">
    <location>
        <begin position="82"/>
        <end position="125"/>
    </location>
</feature>
<name>B7QK86_IXOSC</name>
<dbReference type="EMBL" id="ABJB010918270">
    <property type="status" value="NOT_ANNOTATED_CDS"/>
    <property type="molecule type" value="Genomic_DNA"/>
</dbReference>
<dbReference type="PANTHER" id="PTHR10155:SF5">
    <property type="entry name" value="SUPPRESSOR OF CYTOKINE SIGNALING 7"/>
    <property type="match status" value="1"/>
</dbReference>
<dbReference type="AlphaFoldDB" id="B7QK86"/>
<dbReference type="SUPFAM" id="SSF55550">
    <property type="entry name" value="SH2 domain"/>
    <property type="match status" value="1"/>
</dbReference>
<sequence>MAPMESSEELPWPRCMSWLLCLSWDEADMDSGRAELSLHVGSAQGAAAAPPPPDASMNLQDDLQAGRPVFFRVDLRSAAHEEGCGTPAAAGQTRAPGDENASDGAATKPSEERRPNREKRSKEEPQLPLGVYMACLSLNKVGHCHPKGRCCCGSSNVTAASSSPPTPRDVGSVKTLRSRCSHTEASNYTLVLKPKAVKPRAAGSAQSVPSASAGVEVERPDVASRPGSTPSQFLGSEEGDLSLRAQRPPYSSPNSPVLFTQVQRQSSSPATCENCQRSRSATVESEWQQRRGERKEKPRRRDRSERCCSEEITALSCGEDADDTAMSRPGCAAKKGSRYSLGSCLGSRGQRAFKTGEHRRRFSLTLPSALLNLFRRRRGSSPSVRNSASQTEPYLGEAVCYGAQASGSPYAVRALPPLPAGCSSVCDRLSAASDAASTTSDESDRRSMDYAASIEKVKDCGWYWGPISGETAERLLSQEPDGSFVVRDSSDEHYIFSLTFKLNGLVRHVRIEHDQGGKYSKEGITVMVVTNVLGTEKLPLLVIGKAKNLRCFNWMKKLSVGDQKVQLVVISKTKDSRSFQDPEQLPLWYSSSTKAWITQCLFEDYLHRLYRVVEHQNVDNCGAHGKVEKLKAMRLEFLLPNTTSVLQQMDQGVIQNIKVLHRALLLRHTVLCLDNEKRYSPDLLSMINMFTVAWKAVKPVSIAHCFKHAGFCASEEPVTDDARPDHQEAEDGATALDVGERLFADLRNRWMDIPGATTFHEFADVDTALIRNFSFGCLQKFQSHTIVDFIENAVEHSRSGRYLFFLHRRPILGPMRVQLLHPVSRFKQVQSLQHLCRTTLRLHNTPHYYSEELADLAHPAFASHAFPATLVRDQSLEALFHQS</sequence>
<protein>
    <submittedName>
        <fullName evidence="6 7">Uncharacterized protein</fullName>
    </submittedName>
</protein>
<dbReference type="InParanoid" id="B7QK86"/>
<dbReference type="InterPro" id="IPR000980">
    <property type="entry name" value="SH2"/>
</dbReference>
<dbReference type="EMBL" id="ABJB011116347">
    <property type="status" value="NOT_ANNOTATED_CDS"/>
    <property type="molecule type" value="Genomic_DNA"/>
</dbReference>
<feature type="domain" description="SOCS box" evidence="5">
    <location>
        <begin position="818"/>
        <end position="859"/>
    </location>
</feature>
<dbReference type="EMBL" id="DS957735">
    <property type="protein sequence ID" value="EEC19258.1"/>
    <property type="molecule type" value="Genomic_DNA"/>
</dbReference>
<accession>B7QK86</accession>
<proteinExistence type="predicted"/>
<dbReference type="PROSITE" id="PS50001">
    <property type="entry name" value="SH2"/>
    <property type="match status" value="1"/>
</dbReference>
<keyword evidence="8" id="KW-1185">Reference proteome</keyword>
<evidence type="ECO:0000313" key="7">
    <source>
        <dbReference type="EnsemblMetazoa" id="ISCW013972-PA"/>
    </source>
</evidence>
<reference evidence="6 8" key="1">
    <citation type="submission" date="2008-03" db="EMBL/GenBank/DDBJ databases">
        <title>Annotation of Ixodes scapularis.</title>
        <authorList>
            <consortium name="Ixodes scapularis Genome Project Consortium"/>
            <person name="Caler E."/>
            <person name="Hannick L.I."/>
            <person name="Bidwell S."/>
            <person name="Joardar V."/>
            <person name="Thiagarajan M."/>
            <person name="Amedeo P."/>
            <person name="Galinsky K.J."/>
            <person name="Schobel S."/>
            <person name="Inman J."/>
            <person name="Hostetler J."/>
            <person name="Miller J."/>
            <person name="Hammond M."/>
            <person name="Megy K."/>
            <person name="Lawson D."/>
            <person name="Kodira C."/>
            <person name="Sutton G."/>
            <person name="Meyer J."/>
            <person name="Hill C.A."/>
            <person name="Birren B."/>
            <person name="Nene V."/>
            <person name="Collins F."/>
            <person name="Alarcon-Chaidez F."/>
            <person name="Wikel S."/>
            <person name="Strausberg R."/>
        </authorList>
    </citation>
    <scope>NUCLEOTIDE SEQUENCE [LARGE SCALE GENOMIC DNA]</scope>
    <source>
        <strain evidence="8">Wikel</strain>
        <strain evidence="6">Wikel colony</strain>
    </source>
</reference>
<reference evidence="7" key="2">
    <citation type="submission" date="2020-05" db="UniProtKB">
        <authorList>
            <consortium name="EnsemblMetazoa"/>
        </authorList>
    </citation>
    <scope>IDENTIFICATION</scope>
    <source>
        <strain evidence="7">wikel</strain>
    </source>
</reference>
<dbReference type="HOGENOM" id="CLU_326343_0_0_1"/>
<feature type="compositionally biased region" description="Polar residues" evidence="3">
    <location>
        <begin position="252"/>
        <end position="286"/>
    </location>
</feature>
<evidence type="ECO:0000256" key="2">
    <source>
        <dbReference type="PROSITE-ProRule" id="PRU00191"/>
    </source>
</evidence>
<gene>
    <name evidence="6" type="ORF">IscW_ISCW013972</name>
</gene>
<dbReference type="VEuPathDB" id="VectorBase:ISCW013972"/>
<dbReference type="SMART" id="SM00252">
    <property type="entry name" value="SH2"/>
    <property type="match status" value="1"/>
</dbReference>
<dbReference type="EMBL" id="ABJB010210312">
    <property type="status" value="NOT_ANNOTATED_CDS"/>
    <property type="molecule type" value="Genomic_DNA"/>
</dbReference>
<dbReference type="STRING" id="6945.B7QK86"/>
<dbReference type="GO" id="GO:0035591">
    <property type="term" value="F:signaling adaptor activity"/>
    <property type="evidence" value="ECO:0000318"/>
    <property type="project" value="GO_Central"/>
</dbReference>
<dbReference type="EMBL" id="ABJB010447552">
    <property type="status" value="NOT_ANNOTATED_CDS"/>
    <property type="molecule type" value="Genomic_DNA"/>
</dbReference>
<dbReference type="EnsemblMetazoa" id="ISCW013972-RA">
    <property type="protein sequence ID" value="ISCW013972-PA"/>
    <property type="gene ID" value="ISCW013972"/>
</dbReference>
<dbReference type="EMBL" id="ABJB010674258">
    <property type="status" value="NOT_ANNOTATED_CDS"/>
    <property type="molecule type" value="Genomic_DNA"/>
</dbReference>
<evidence type="ECO:0000256" key="1">
    <source>
        <dbReference type="ARBA" id="ARBA00022999"/>
    </source>
</evidence>
<evidence type="ECO:0000313" key="8">
    <source>
        <dbReference type="Proteomes" id="UP000001555"/>
    </source>
</evidence>
<dbReference type="Pfam" id="PF03184">
    <property type="entry name" value="DDE_1"/>
    <property type="match status" value="1"/>
</dbReference>
<dbReference type="PROSITE" id="PS50225">
    <property type="entry name" value="SOCS"/>
    <property type="match status" value="1"/>
</dbReference>
<dbReference type="FunFam" id="3.30.505.10:FF:000190">
    <property type="match status" value="1"/>
</dbReference>
<dbReference type="InterPro" id="IPR001496">
    <property type="entry name" value="SOCS_box"/>
</dbReference>
<dbReference type="OrthoDB" id="6426624at2759"/>
<evidence type="ECO:0000313" key="6">
    <source>
        <dbReference type="EMBL" id="EEC19258.1"/>
    </source>
</evidence>
<feature type="region of interest" description="Disordered" evidence="3">
    <location>
        <begin position="201"/>
        <end position="305"/>
    </location>
</feature>
<dbReference type="VEuPathDB" id="VectorBase:ISCI013972"/>
<feature type="domain" description="SH2" evidence="4">
    <location>
        <begin position="462"/>
        <end position="519"/>
    </location>
</feature>
<evidence type="ECO:0000256" key="3">
    <source>
        <dbReference type="SAM" id="MobiDB-lite"/>
    </source>
</evidence>
<keyword evidence="1 2" id="KW-0727">SH2 domain</keyword>
<dbReference type="InterPro" id="IPR036860">
    <property type="entry name" value="SH2_dom_sf"/>
</dbReference>
<evidence type="ECO:0000259" key="5">
    <source>
        <dbReference type="PROSITE" id="PS50225"/>
    </source>
</evidence>
<dbReference type="VEuPathDB" id="VectorBase:ISCP_007522"/>